<proteinExistence type="predicted"/>
<dbReference type="EMBL" id="BNJG01000003">
    <property type="protein sequence ID" value="GHO58735.1"/>
    <property type="molecule type" value="Genomic_DNA"/>
</dbReference>
<dbReference type="Pfam" id="PF01738">
    <property type="entry name" value="DLH"/>
    <property type="match status" value="1"/>
</dbReference>
<protein>
    <submittedName>
        <fullName evidence="2">DeoR family transcriptional regulator</fullName>
    </submittedName>
</protein>
<dbReference type="InterPro" id="IPR002925">
    <property type="entry name" value="Dienelactn_hydro"/>
</dbReference>
<dbReference type="InterPro" id="IPR050261">
    <property type="entry name" value="FrsA_esterase"/>
</dbReference>
<dbReference type="Gene3D" id="3.40.50.1820">
    <property type="entry name" value="alpha/beta hydrolase"/>
    <property type="match status" value="1"/>
</dbReference>
<comment type="caution">
    <text evidence="2">The sequence shown here is derived from an EMBL/GenBank/DDBJ whole genome shotgun (WGS) entry which is preliminary data.</text>
</comment>
<dbReference type="RefSeq" id="WP_201374985.1">
    <property type="nucleotide sequence ID" value="NZ_BNJG01000003.1"/>
</dbReference>
<sequence>MQTLPNWNEDTCFIPINENLTLAGNLRVPPEPAGIVVFVHGSGSGRFSPRNQFVARCLHNIGIATLLLDLLTEQEEILDQVHSHLRFNIALLSERVLGATQWLFTQPEVAHLKLGYFGASTGAAAALVAAAQQPRLVAAVVSRGGRPDLAGNMLEQVQAPTLLIVGSRDEIVIRLNEEAYAHLHVEKCLEIVAGATHLFEEPGTLEQVATLAGQWFTRHLASQATDTTH</sequence>
<dbReference type="SUPFAM" id="SSF53474">
    <property type="entry name" value="alpha/beta-Hydrolases"/>
    <property type="match status" value="1"/>
</dbReference>
<evidence type="ECO:0000313" key="3">
    <source>
        <dbReference type="Proteomes" id="UP000654345"/>
    </source>
</evidence>
<evidence type="ECO:0000313" key="2">
    <source>
        <dbReference type="EMBL" id="GHO58735.1"/>
    </source>
</evidence>
<dbReference type="PANTHER" id="PTHR22946">
    <property type="entry name" value="DIENELACTONE HYDROLASE DOMAIN-CONTAINING PROTEIN-RELATED"/>
    <property type="match status" value="1"/>
</dbReference>
<gene>
    <name evidence="2" type="ORF">KSB_72100</name>
</gene>
<keyword evidence="3" id="KW-1185">Reference proteome</keyword>
<dbReference type="Proteomes" id="UP000654345">
    <property type="component" value="Unassembled WGS sequence"/>
</dbReference>
<feature type="domain" description="Dienelactone hydrolase" evidence="1">
    <location>
        <begin position="91"/>
        <end position="203"/>
    </location>
</feature>
<dbReference type="InterPro" id="IPR029058">
    <property type="entry name" value="AB_hydrolase_fold"/>
</dbReference>
<evidence type="ECO:0000259" key="1">
    <source>
        <dbReference type="Pfam" id="PF01738"/>
    </source>
</evidence>
<accession>A0ABQ3V2L0</accession>
<reference evidence="2 3" key="1">
    <citation type="journal article" date="2021" name="Int. J. Syst. Evol. Microbiol.">
        <title>Reticulibacter mediterranei gen. nov., sp. nov., within the new family Reticulibacteraceae fam. nov., and Ktedonospora formicarum gen. nov., sp. nov., Ktedonobacter robiniae sp. nov., Dictyobacter formicarum sp. nov. and Dictyobacter arantiisoli sp. nov., belonging to the class Ktedonobacteria.</title>
        <authorList>
            <person name="Yabe S."/>
            <person name="Zheng Y."/>
            <person name="Wang C.M."/>
            <person name="Sakai Y."/>
            <person name="Abe K."/>
            <person name="Yokota A."/>
            <person name="Donadio S."/>
            <person name="Cavaletti L."/>
            <person name="Monciardini P."/>
        </authorList>
    </citation>
    <scope>NUCLEOTIDE SEQUENCE [LARGE SCALE GENOMIC DNA]</scope>
    <source>
        <strain evidence="2 3">SOSP1-30</strain>
    </source>
</reference>
<organism evidence="2 3">
    <name type="scientific">Ktedonobacter robiniae</name>
    <dbReference type="NCBI Taxonomy" id="2778365"/>
    <lineage>
        <taxon>Bacteria</taxon>
        <taxon>Bacillati</taxon>
        <taxon>Chloroflexota</taxon>
        <taxon>Ktedonobacteria</taxon>
        <taxon>Ktedonobacterales</taxon>
        <taxon>Ktedonobacteraceae</taxon>
        <taxon>Ktedonobacter</taxon>
    </lineage>
</organism>
<name>A0ABQ3V2L0_9CHLR</name>